<dbReference type="PANTHER" id="PTHR40065:SF3">
    <property type="entry name" value="RNA-BINDING PROTEIN YHBY"/>
    <property type="match status" value="1"/>
</dbReference>
<organism evidence="4 5">
    <name type="scientific">Liquorilactobacillus sucicola DSM 21376 = JCM 15457</name>
    <dbReference type="NCBI Taxonomy" id="1423806"/>
    <lineage>
        <taxon>Bacteria</taxon>
        <taxon>Bacillati</taxon>
        <taxon>Bacillota</taxon>
        <taxon>Bacilli</taxon>
        <taxon>Lactobacillales</taxon>
        <taxon>Lactobacillaceae</taxon>
        <taxon>Liquorilactobacillus</taxon>
    </lineage>
</organism>
<dbReference type="InterPro" id="IPR035920">
    <property type="entry name" value="YhbY-like_sf"/>
</dbReference>
<keyword evidence="5" id="KW-1185">Reference proteome</keyword>
<dbReference type="SUPFAM" id="SSF75471">
    <property type="entry name" value="YhbY-like"/>
    <property type="match status" value="1"/>
</dbReference>
<evidence type="ECO:0000313" key="4">
    <source>
        <dbReference type="EMBL" id="KRN05178.1"/>
    </source>
</evidence>
<dbReference type="STRING" id="1423806.FD15_GL001722"/>
<evidence type="ECO:0000256" key="2">
    <source>
        <dbReference type="PROSITE-ProRule" id="PRU00626"/>
    </source>
</evidence>
<dbReference type="AlphaFoldDB" id="A0A0R2DX44"/>
<dbReference type="SMART" id="SM01103">
    <property type="entry name" value="CRS1_YhbY"/>
    <property type="match status" value="1"/>
</dbReference>
<name>A0A0R2DX44_9LACO</name>
<dbReference type="GO" id="GO:0003723">
    <property type="term" value="F:RNA binding"/>
    <property type="evidence" value="ECO:0007669"/>
    <property type="project" value="UniProtKB-UniRule"/>
</dbReference>
<dbReference type="Pfam" id="PF01985">
    <property type="entry name" value="CRS1_YhbY"/>
    <property type="match status" value="1"/>
</dbReference>
<sequence>MTLTGKEKRFLRAQAHSMRPLFQIGKDGINPVWIEQVKNALNKRELIKVNLLQSSPLEADEAHEYLENKTDIHVVQEIGHILVLYRQSENKENRAISNSLKEL</sequence>
<dbReference type="InterPro" id="IPR017924">
    <property type="entry name" value="RNA-binding_YhbY"/>
</dbReference>
<feature type="domain" description="CRM" evidence="3">
    <location>
        <begin position="1"/>
        <end position="97"/>
    </location>
</feature>
<reference evidence="4 5" key="1">
    <citation type="journal article" date="2015" name="Genome Announc.">
        <title>Expanding the biotechnology potential of lactobacilli through comparative genomics of 213 strains and associated genera.</title>
        <authorList>
            <person name="Sun Z."/>
            <person name="Harris H.M."/>
            <person name="McCann A."/>
            <person name="Guo C."/>
            <person name="Argimon S."/>
            <person name="Zhang W."/>
            <person name="Yang X."/>
            <person name="Jeffery I.B."/>
            <person name="Cooney J.C."/>
            <person name="Kagawa T.F."/>
            <person name="Liu W."/>
            <person name="Song Y."/>
            <person name="Salvetti E."/>
            <person name="Wrobel A."/>
            <person name="Rasinkangas P."/>
            <person name="Parkhill J."/>
            <person name="Rea M.C."/>
            <person name="O'Sullivan O."/>
            <person name="Ritari J."/>
            <person name="Douillard F.P."/>
            <person name="Paul Ross R."/>
            <person name="Yang R."/>
            <person name="Briner A.E."/>
            <person name="Felis G.E."/>
            <person name="de Vos W.M."/>
            <person name="Barrangou R."/>
            <person name="Klaenhammer T.R."/>
            <person name="Caufield P.W."/>
            <person name="Cui Y."/>
            <person name="Zhang H."/>
            <person name="O'Toole P.W."/>
        </authorList>
    </citation>
    <scope>NUCLEOTIDE SEQUENCE [LARGE SCALE GENOMIC DNA]</scope>
    <source>
        <strain evidence="4 5">DSM 21376</strain>
    </source>
</reference>
<dbReference type="Proteomes" id="UP000050961">
    <property type="component" value="Unassembled WGS sequence"/>
</dbReference>
<evidence type="ECO:0000313" key="5">
    <source>
        <dbReference type="Proteomes" id="UP000050961"/>
    </source>
</evidence>
<dbReference type="Gene3D" id="3.30.110.60">
    <property type="entry name" value="YhbY-like"/>
    <property type="match status" value="1"/>
</dbReference>
<dbReference type="PROSITE" id="PS51295">
    <property type="entry name" value="CRM"/>
    <property type="match status" value="1"/>
</dbReference>
<proteinExistence type="predicted"/>
<dbReference type="InterPro" id="IPR001890">
    <property type="entry name" value="RNA-binding_CRM"/>
</dbReference>
<protein>
    <recommendedName>
        <fullName evidence="3">CRM domain-containing protein</fullName>
    </recommendedName>
</protein>
<dbReference type="PATRIC" id="fig|1423806.3.peg.1750"/>
<dbReference type="NCBIfam" id="TIGR00253">
    <property type="entry name" value="RNA_bind_YhbY"/>
    <property type="match status" value="1"/>
</dbReference>
<accession>A0A0R2DX44</accession>
<dbReference type="eggNOG" id="COG1534">
    <property type="taxonomic scope" value="Bacteria"/>
</dbReference>
<comment type="caution">
    <text evidence="4">The sequence shown here is derived from an EMBL/GenBank/DDBJ whole genome shotgun (WGS) entry which is preliminary data.</text>
</comment>
<dbReference type="EMBL" id="AYZF01000017">
    <property type="protein sequence ID" value="KRN05178.1"/>
    <property type="molecule type" value="Genomic_DNA"/>
</dbReference>
<gene>
    <name evidence="4" type="ORF">FD15_GL001722</name>
</gene>
<evidence type="ECO:0000256" key="1">
    <source>
        <dbReference type="ARBA" id="ARBA00022884"/>
    </source>
</evidence>
<dbReference type="PANTHER" id="PTHR40065">
    <property type="entry name" value="RNA-BINDING PROTEIN YHBY"/>
    <property type="match status" value="1"/>
</dbReference>
<keyword evidence="1 2" id="KW-0694">RNA-binding</keyword>
<dbReference type="RefSeq" id="WP_056967412.1">
    <property type="nucleotide sequence ID" value="NZ_AYZF01000017.1"/>
</dbReference>
<dbReference type="InterPro" id="IPR051925">
    <property type="entry name" value="RNA-binding_domain"/>
</dbReference>
<evidence type="ECO:0000259" key="3">
    <source>
        <dbReference type="PROSITE" id="PS51295"/>
    </source>
</evidence>